<sequence length="127" mass="13761">MRMQQSPKPRAGSERARCRDKRAPAGTERDNGRPSLPPPTVCTSNLPADGSDATYLWPPAAVPPGGREAGGLRGDPAGDGDDGHGAVPRRGAAEGPRAGAAGLRRHARRRRWQRRLHHPAFRRRCHE</sequence>
<dbReference type="AlphaFoldDB" id="K3YZH2"/>
<evidence type="ECO:0000313" key="2">
    <source>
        <dbReference type="EnsemblPlants" id="KQL28653"/>
    </source>
</evidence>
<dbReference type="Proteomes" id="UP000004995">
    <property type="component" value="Unassembled WGS sequence"/>
</dbReference>
<feature type="compositionally biased region" description="Basic residues" evidence="1">
    <location>
        <begin position="103"/>
        <end position="127"/>
    </location>
</feature>
<feature type="region of interest" description="Disordered" evidence="1">
    <location>
        <begin position="1"/>
        <end position="127"/>
    </location>
</feature>
<dbReference type="HOGENOM" id="CLU_1976283_0_0_1"/>
<dbReference type="Gramene" id="KQL28653">
    <property type="protein sequence ID" value="KQL28653"/>
    <property type="gene ID" value="SETIT_019680mg"/>
</dbReference>
<dbReference type="EMBL" id="AGNK02000113">
    <property type="status" value="NOT_ANNOTATED_CDS"/>
    <property type="molecule type" value="Genomic_DNA"/>
</dbReference>
<organism evidence="2 3">
    <name type="scientific">Setaria italica</name>
    <name type="common">Foxtail millet</name>
    <name type="synonym">Panicum italicum</name>
    <dbReference type="NCBI Taxonomy" id="4555"/>
    <lineage>
        <taxon>Eukaryota</taxon>
        <taxon>Viridiplantae</taxon>
        <taxon>Streptophyta</taxon>
        <taxon>Embryophyta</taxon>
        <taxon>Tracheophyta</taxon>
        <taxon>Spermatophyta</taxon>
        <taxon>Magnoliopsida</taxon>
        <taxon>Liliopsida</taxon>
        <taxon>Poales</taxon>
        <taxon>Poaceae</taxon>
        <taxon>PACMAD clade</taxon>
        <taxon>Panicoideae</taxon>
        <taxon>Panicodae</taxon>
        <taxon>Paniceae</taxon>
        <taxon>Cenchrinae</taxon>
        <taxon>Setaria</taxon>
    </lineage>
</organism>
<name>K3YZH2_SETIT</name>
<evidence type="ECO:0000313" key="3">
    <source>
        <dbReference type="Proteomes" id="UP000004995"/>
    </source>
</evidence>
<reference evidence="3" key="1">
    <citation type="journal article" date="2012" name="Nat. Biotechnol.">
        <title>Reference genome sequence of the model plant Setaria.</title>
        <authorList>
            <person name="Bennetzen J.L."/>
            <person name="Schmutz J."/>
            <person name="Wang H."/>
            <person name="Percifield R."/>
            <person name="Hawkins J."/>
            <person name="Pontaroli A.C."/>
            <person name="Estep M."/>
            <person name="Feng L."/>
            <person name="Vaughn J.N."/>
            <person name="Grimwood J."/>
            <person name="Jenkins J."/>
            <person name="Barry K."/>
            <person name="Lindquist E."/>
            <person name="Hellsten U."/>
            <person name="Deshpande S."/>
            <person name="Wang X."/>
            <person name="Wu X."/>
            <person name="Mitros T."/>
            <person name="Triplett J."/>
            <person name="Yang X."/>
            <person name="Ye C.Y."/>
            <person name="Mauro-Herrera M."/>
            <person name="Wang L."/>
            <person name="Li P."/>
            <person name="Sharma M."/>
            <person name="Sharma R."/>
            <person name="Ronald P.C."/>
            <person name="Panaud O."/>
            <person name="Kellogg E.A."/>
            <person name="Brutnell T.P."/>
            <person name="Doust A.N."/>
            <person name="Tuskan G.A."/>
            <person name="Rokhsar D."/>
            <person name="Devos K.M."/>
        </authorList>
    </citation>
    <scope>NUCLEOTIDE SEQUENCE [LARGE SCALE GENOMIC DNA]</scope>
    <source>
        <strain evidence="3">cv. Yugu1</strain>
    </source>
</reference>
<protein>
    <submittedName>
        <fullName evidence="2">Uncharacterized protein</fullName>
    </submittedName>
</protein>
<dbReference type="eggNOG" id="ENOG502R4PG">
    <property type="taxonomic scope" value="Eukaryota"/>
</dbReference>
<reference evidence="2" key="2">
    <citation type="submission" date="2018-08" db="UniProtKB">
        <authorList>
            <consortium name="EnsemblPlants"/>
        </authorList>
    </citation>
    <scope>IDENTIFICATION</scope>
    <source>
        <strain evidence="2">Yugu1</strain>
    </source>
</reference>
<evidence type="ECO:0000256" key="1">
    <source>
        <dbReference type="SAM" id="MobiDB-lite"/>
    </source>
</evidence>
<dbReference type="InParanoid" id="K3YZH2"/>
<accession>K3YZH2</accession>
<keyword evidence="3" id="KW-1185">Reference proteome</keyword>
<proteinExistence type="predicted"/>
<feature type="compositionally biased region" description="Low complexity" evidence="1">
    <location>
        <begin position="85"/>
        <end position="102"/>
    </location>
</feature>
<dbReference type="EnsemblPlants" id="KQL28653">
    <property type="protein sequence ID" value="KQL28653"/>
    <property type="gene ID" value="SETIT_019680mg"/>
</dbReference>
<feature type="compositionally biased region" description="Basic and acidic residues" evidence="1">
    <location>
        <begin position="11"/>
        <end position="32"/>
    </location>
</feature>